<evidence type="ECO:0000313" key="2">
    <source>
        <dbReference type="EMBL" id="MEI5994204.1"/>
    </source>
</evidence>
<dbReference type="AlphaFoldDB" id="A0A242CEY3"/>
<reference evidence="2 4" key="2">
    <citation type="submission" date="2018-07" db="EMBL/GenBank/DDBJ databases">
        <title>The Genome Sequence of Enterococcus sp. DIV0659b.</title>
        <authorList>
            <consortium name="The Broad Institute Genomics Platform"/>
            <consortium name="The Broad Institute Genomic Center for Infectious Diseases"/>
            <person name="Earl A."/>
            <person name="Manson A."/>
            <person name="Schwartman J."/>
            <person name="Gilmore M."/>
            <person name="Abouelleil A."/>
            <person name="Cao P."/>
            <person name="Chapman S."/>
            <person name="Cusick C."/>
            <person name="Shea T."/>
            <person name="Young S."/>
            <person name="Neafsey D."/>
            <person name="Nusbaum C."/>
            <person name="Birren B."/>
        </authorList>
    </citation>
    <scope>NUCLEOTIDE SEQUENCE [LARGE SCALE GENOMIC DNA]</scope>
    <source>
        <strain evidence="2 4">4G2_DIV0659</strain>
    </source>
</reference>
<dbReference type="Proteomes" id="UP000195139">
    <property type="component" value="Unassembled WGS sequence"/>
</dbReference>
<dbReference type="Pfam" id="PF20207">
    <property type="entry name" value="DUF6568"/>
    <property type="match status" value="1"/>
</dbReference>
<feature type="signal peptide" evidence="1">
    <location>
        <begin position="1"/>
        <end position="22"/>
    </location>
</feature>
<reference evidence="3" key="1">
    <citation type="submission" date="2017-05" db="EMBL/GenBank/DDBJ databases">
        <title>The Genome Sequence of Enterococcus sp. 4G2_DIV0659.</title>
        <authorList>
            <consortium name="The Broad Institute Genomics Platform"/>
            <consortium name="The Broad Institute Genomic Center for Infectious Diseases"/>
            <person name="Earl A."/>
            <person name="Manson A."/>
            <person name="Schwartman J."/>
            <person name="Gilmore M."/>
            <person name="Abouelleil A."/>
            <person name="Cao P."/>
            <person name="Chapman S."/>
            <person name="Cusick C."/>
            <person name="Shea T."/>
            <person name="Young S."/>
            <person name="Neafsey D."/>
            <person name="Nusbaum C."/>
            <person name="Birren B."/>
        </authorList>
    </citation>
    <scope>NUCLEOTIDE SEQUENCE [LARGE SCALE GENOMIC DNA]</scope>
    <source>
        <strain evidence="3">4G2_DIV0659</strain>
    </source>
</reference>
<dbReference type="SUPFAM" id="SSF52833">
    <property type="entry name" value="Thioredoxin-like"/>
    <property type="match status" value="1"/>
</dbReference>
<feature type="chain" id="PRO_5038923624" evidence="1">
    <location>
        <begin position="23"/>
        <end position="134"/>
    </location>
</feature>
<proteinExistence type="predicted"/>
<name>A0A242CEY3_9ENTE</name>
<dbReference type="STRING" id="1834181.A5880_001678"/>
<accession>A0A242CEY3</accession>
<dbReference type="CDD" id="cd02947">
    <property type="entry name" value="TRX_family"/>
    <property type="match status" value="1"/>
</dbReference>
<dbReference type="InterPro" id="IPR046698">
    <property type="entry name" value="PedC-like"/>
</dbReference>
<keyword evidence="1" id="KW-0732">Signal</keyword>
<evidence type="ECO:0000313" key="3">
    <source>
        <dbReference type="EMBL" id="OTO08678.1"/>
    </source>
</evidence>
<keyword evidence="4" id="KW-1185">Reference proteome</keyword>
<dbReference type="EMBL" id="NGLE02000001">
    <property type="protein sequence ID" value="MEI5994204.1"/>
    <property type="molecule type" value="Genomic_DNA"/>
</dbReference>
<dbReference type="InterPro" id="IPR036249">
    <property type="entry name" value="Thioredoxin-like_sf"/>
</dbReference>
<dbReference type="RefSeq" id="WP_086330600.1">
    <property type="nucleotide sequence ID" value="NZ_NGLE02000001.1"/>
</dbReference>
<evidence type="ECO:0000313" key="4">
    <source>
        <dbReference type="Proteomes" id="UP000195139"/>
    </source>
</evidence>
<organism evidence="3">
    <name type="scientific">Candidatus Enterococcus mansonii</name>
    <dbReference type="NCBI Taxonomy" id="1834181"/>
    <lineage>
        <taxon>Bacteria</taxon>
        <taxon>Bacillati</taxon>
        <taxon>Bacillota</taxon>
        <taxon>Bacilli</taxon>
        <taxon>Lactobacillales</taxon>
        <taxon>Enterococcaceae</taxon>
        <taxon>Enterococcus</taxon>
    </lineage>
</organism>
<dbReference type="OrthoDB" id="9792987at2"/>
<sequence length="134" mass="15279">MKKIVMVSLVIVALSISFVFFAQNASSDYTTNKIEANQIKPLLEKKTTSFILIGNRSCGECERFKPILEEAIQETKTVVHYLDTENSKNHAFLKEHNITATPTLLVIENGEMKRVEGRQEPQEIKDILLRKTEL</sequence>
<dbReference type="Gene3D" id="3.40.30.10">
    <property type="entry name" value="Glutaredoxin"/>
    <property type="match status" value="1"/>
</dbReference>
<dbReference type="EMBL" id="NGLE01000002">
    <property type="protein sequence ID" value="OTO08678.1"/>
    <property type="molecule type" value="Genomic_DNA"/>
</dbReference>
<comment type="caution">
    <text evidence="3">The sequence shown here is derived from an EMBL/GenBank/DDBJ whole genome shotgun (WGS) entry which is preliminary data.</text>
</comment>
<evidence type="ECO:0000256" key="1">
    <source>
        <dbReference type="SAM" id="SignalP"/>
    </source>
</evidence>
<protein>
    <submittedName>
        <fullName evidence="3">Uncharacterized protein</fullName>
    </submittedName>
</protein>
<gene>
    <name evidence="3" type="ORF">A5880_001678</name>
    <name evidence="2" type="ORF">A5880_001762</name>
</gene>